<evidence type="ECO:0000259" key="1">
    <source>
        <dbReference type="SMART" id="SM00460"/>
    </source>
</evidence>
<organism evidence="2 3">
    <name type="scientific">Polaribacter porphyrae</name>
    <dbReference type="NCBI Taxonomy" id="1137780"/>
    <lineage>
        <taxon>Bacteria</taxon>
        <taxon>Pseudomonadati</taxon>
        <taxon>Bacteroidota</taxon>
        <taxon>Flavobacteriia</taxon>
        <taxon>Flavobacteriales</taxon>
        <taxon>Flavobacteriaceae</taxon>
    </lineage>
</organism>
<dbReference type="InterPro" id="IPR052557">
    <property type="entry name" value="CAP/Cytokinesis_protein"/>
</dbReference>
<dbReference type="Gene3D" id="3.10.620.30">
    <property type="match status" value="1"/>
</dbReference>
<reference evidence="2 3" key="1">
    <citation type="submission" date="2016-12" db="EMBL/GenBank/DDBJ databases">
        <title>Trade-off between light-utilization and light-protection in marine flavobacteria.</title>
        <authorList>
            <person name="Kumagai Y."/>
            <person name="Yoshizawa S."/>
            <person name="Kogure K."/>
            <person name="Iwasaki W."/>
        </authorList>
    </citation>
    <scope>NUCLEOTIDE SEQUENCE [LARGE SCALE GENOMIC DNA]</scope>
    <source>
        <strain evidence="2 3">NBRC 108759</strain>
    </source>
</reference>
<gene>
    <name evidence="2" type="ORF">BTO18_02550</name>
</gene>
<accession>A0A2S7WTG9</accession>
<comment type="caution">
    <text evidence="2">The sequence shown here is derived from an EMBL/GenBank/DDBJ whole genome shotgun (WGS) entry which is preliminary data.</text>
</comment>
<dbReference type="Proteomes" id="UP000238882">
    <property type="component" value="Unassembled WGS sequence"/>
</dbReference>
<dbReference type="AlphaFoldDB" id="A0A2S7WTG9"/>
<dbReference type="InterPro" id="IPR002931">
    <property type="entry name" value="Transglutaminase-like"/>
</dbReference>
<feature type="domain" description="Transglutaminase-like" evidence="1">
    <location>
        <begin position="114"/>
        <end position="180"/>
    </location>
</feature>
<sequence length="337" mass="40174">MHYKRVFLLLLIAKIGFAQQSDFKNIDFSKADNIAKTVKVKRLYKLNELTFKLTKNLNTDVEKVRAIYVWICNNIANSFSLYSLNERKRNRFEKDSIKLQNWNSKFKKKLFKKLLKKKRTICTGYAYLFKEMCNIAGIESKMVNGFGRTSSVDFSELTMPNHTWNVVKINNKWYVCDPTWSTGISFPEEGRFKFNFNDGYFLTTPKLFFKNHFPLEKQFSLLGKQTPSFLDFTEMPLLYNDAFKLIEEHQLPLKMDHEIKKDSMVTFQYKLKTNINLNKVKFVLFSGDNERRITPTRKSIQNNILILNYQFKRRGFYDFHLYFDDEIIATYVFRVKK</sequence>
<dbReference type="OrthoDB" id="9788327at2"/>
<dbReference type="Pfam" id="PF01841">
    <property type="entry name" value="Transglut_core"/>
    <property type="match status" value="1"/>
</dbReference>
<dbReference type="PANTHER" id="PTHR46333:SF2">
    <property type="entry name" value="CYTOKINESIS PROTEIN 3"/>
    <property type="match status" value="1"/>
</dbReference>
<dbReference type="EMBL" id="MSCN01000001">
    <property type="protein sequence ID" value="PQJ80874.1"/>
    <property type="molecule type" value="Genomic_DNA"/>
</dbReference>
<keyword evidence="3" id="KW-1185">Reference proteome</keyword>
<dbReference type="InterPro" id="IPR038765">
    <property type="entry name" value="Papain-like_cys_pep_sf"/>
</dbReference>
<dbReference type="SUPFAM" id="SSF54001">
    <property type="entry name" value="Cysteine proteinases"/>
    <property type="match status" value="1"/>
</dbReference>
<dbReference type="SMART" id="SM00460">
    <property type="entry name" value="TGc"/>
    <property type="match status" value="1"/>
</dbReference>
<dbReference type="PANTHER" id="PTHR46333">
    <property type="entry name" value="CYTOKINESIS PROTEIN 3"/>
    <property type="match status" value="1"/>
</dbReference>
<protein>
    <recommendedName>
        <fullName evidence="1">Transglutaminase-like domain-containing protein</fullName>
    </recommendedName>
</protein>
<evidence type="ECO:0000313" key="3">
    <source>
        <dbReference type="Proteomes" id="UP000238882"/>
    </source>
</evidence>
<dbReference type="GO" id="GO:0005737">
    <property type="term" value="C:cytoplasm"/>
    <property type="evidence" value="ECO:0007669"/>
    <property type="project" value="TreeGrafter"/>
</dbReference>
<evidence type="ECO:0000313" key="2">
    <source>
        <dbReference type="EMBL" id="PQJ80874.1"/>
    </source>
</evidence>
<proteinExistence type="predicted"/>
<name>A0A2S7WTG9_9FLAO</name>